<dbReference type="EMBL" id="VBAI01000045">
    <property type="protein sequence ID" value="TMJ11827.1"/>
    <property type="molecule type" value="Genomic_DNA"/>
</dbReference>
<evidence type="ECO:0000313" key="9">
    <source>
        <dbReference type="EMBL" id="TMJ11827.1"/>
    </source>
</evidence>
<dbReference type="InterPro" id="IPR035906">
    <property type="entry name" value="MetI-like_sf"/>
</dbReference>
<reference evidence="9 10" key="1">
    <citation type="journal article" date="2019" name="Nat. Microbiol.">
        <title>Mediterranean grassland soil C-N compound turnover is dependent on rainfall and depth, and is mediated by genomically divergent microorganisms.</title>
        <authorList>
            <person name="Diamond S."/>
            <person name="Andeer P.F."/>
            <person name="Li Z."/>
            <person name="Crits-Christoph A."/>
            <person name="Burstein D."/>
            <person name="Anantharaman K."/>
            <person name="Lane K.R."/>
            <person name="Thomas B.C."/>
            <person name="Pan C."/>
            <person name="Northen T.R."/>
            <person name="Banfield J.F."/>
        </authorList>
    </citation>
    <scope>NUCLEOTIDE SEQUENCE [LARGE SCALE GENOMIC DNA]</scope>
    <source>
        <strain evidence="9">NP_1</strain>
    </source>
</reference>
<dbReference type="Proteomes" id="UP000315217">
    <property type="component" value="Unassembled WGS sequence"/>
</dbReference>
<evidence type="ECO:0000313" key="10">
    <source>
        <dbReference type="Proteomes" id="UP000315217"/>
    </source>
</evidence>
<dbReference type="PANTHER" id="PTHR43744:SF8">
    <property type="entry name" value="SN-GLYCEROL-3-PHOSPHATE TRANSPORT SYSTEM PERMEASE PROTEIN UGPE"/>
    <property type="match status" value="1"/>
</dbReference>
<evidence type="ECO:0000256" key="5">
    <source>
        <dbReference type="ARBA" id="ARBA00022989"/>
    </source>
</evidence>
<dbReference type="InterPro" id="IPR000515">
    <property type="entry name" value="MetI-like"/>
</dbReference>
<feature type="transmembrane region" description="Helical" evidence="7">
    <location>
        <begin position="183"/>
        <end position="203"/>
    </location>
</feature>
<gene>
    <name evidence="9" type="ORF">E6G98_04315</name>
</gene>
<keyword evidence="2" id="KW-0813">Transport</keyword>
<feature type="domain" description="ABC transmembrane type-1" evidence="8">
    <location>
        <begin position="141"/>
        <end position="226"/>
    </location>
</feature>
<keyword evidence="3" id="KW-1003">Cell membrane</keyword>
<comment type="caution">
    <text evidence="9">The sequence shown here is derived from an EMBL/GenBank/DDBJ whole genome shotgun (WGS) entry which is preliminary data.</text>
</comment>
<evidence type="ECO:0000256" key="4">
    <source>
        <dbReference type="ARBA" id="ARBA00022692"/>
    </source>
</evidence>
<dbReference type="SUPFAM" id="SSF161098">
    <property type="entry name" value="MetI-like"/>
    <property type="match status" value="1"/>
</dbReference>
<dbReference type="GO" id="GO:0005886">
    <property type="term" value="C:plasma membrane"/>
    <property type="evidence" value="ECO:0007669"/>
    <property type="project" value="UniProtKB-SubCell"/>
</dbReference>
<dbReference type="GO" id="GO:0055085">
    <property type="term" value="P:transmembrane transport"/>
    <property type="evidence" value="ECO:0007669"/>
    <property type="project" value="InterPro"/>
</dbReference>
<accession>A0A537LW18</accession>
<evidence type="ECO:0000256" key="7">
    <source>
        <dbReference type="SAM" id="Phobius"/>
    </source>
</evidence>
<dbReference type="Pfam" id="PF00528">
    <property type="entry name" value="BPD_transp_1"/>
    <property type="match status" value="1"/>
</dbReference>
<comment type="subcellular location">
    <subcellularLocation>
        <location evidence="1">Cell membrane</location>
        <topology evidence="1">Multi-pass membrane protein</topology>
    </subcellularLocation>
</comment>
<feature type="transmembrane region" description="Helical" evidence="7">
    <location>
        <begin position="41"/>
        <end position="62"/>
    </location>
</feature>
<feature type="transmembrane region" description="Helical" evidence="7">
    <location>
        <begin position="149"/>
        <end position="171"/>
    </location>
</feature>
<evidence type="ECO:0000256" key="6">
    <source>
        <dbReference type="ARBA" id="ARBA00023136"/>
    </source>
</evidence>
<sequence>MGPRGDKGRHMLKREVLVERVPVPWATSFSRWLQSAMQQTWFYALGAVVLVIYVTPFLWMILGSLRREVEIFQYTYPLTWHTFVPVEWSLKNFQDVLGISPEGKSFGLNFGRALINTALVSAGVVASSLVFNTMGAYFFSRLDFPRKGFLLLFVIATMLIPFEAVMVPLYIVVRSLHLQDSYWALILPWYASPFVIFALVQFFGEIPKELDEAAIIDGVPTPCRVWSRPHCWSSSSSGTCSTGRSSRWGVRSCRRSRWQSRSRRRRRRSTGAASLPARCWPRCR</sequence>
<evidence type="ECO:0000256" key="3">
    <source>
        <dbReference type="ARBA" id="ARBA00022475"/>
    </source>
</evidence>
<dbReference type="CDD" id="cd06261">
    <property type="entry name" value="TM_PBP2"/>
    <property type="match status" value="1"/>
</dbReference>
<keyword evidence="4 7" id="KW-0812">Transmembrane</keyword>
<name>A0A537LW18_9BACT</name>
<dbReference type="PANTHER" id="PTHR43744">
    <property type="entry name" value="ABC TRANSPORTER PERMEASE PROTEIN MG189-RELATED-RELATED"/>
    <property type="match status" value="1"/>
</dbReference>
<evidence type="ECO:0000259" key="8">
    <source>
        <dbReference type="Pfam" id="PF00528"/>
    </source>
</evidence>
<dbReference type="AlphaFoldDB" id="A0A537LW18"/>
<evidence type="ECO:0000256" key="1">
    <source>
        <dbReference type="ARBA" id="ARBA00004651"/>
    </source>
</evidence>
<keyword evidence="6 7" id="KW-0472">Membrane</keyword>
<evidence type="ECO:0000256" key="2">
    <source>
        <dbReference type="ARBA" id="ARBA00022448"/>
    </source>
</evidence>
<feature type="transmembrane region" description="Helical" evidence="7">
    <location>
        <begin position="113"/>
        <end position="137"/>
    </location>
</feature>
<proteinExistence type="predicted"/>
<dbReference type="Gene3D" id="1.10.3720.10">
    <property type="entry name" value="MetI-like"/>
    <property type="match status" value="1"/>
</dbReference>
<protein>
    <submittedName>
        <fullName evidence="9">Carbohydrate ABC transporter permease</fullName>
    </submittedName>
</protein>
<organism evidence="9 10">
    <name type="scientific">Candidatus Segetimicrobium genomatis</name>
    <dbReference type="NCBI Taxonomy" id="2569760"/>
    <lineage>
        <taxon>Bacteria</taxon>
        <taxon>Bacillati</taxon>
        <taxon>Candidatus Sysuimicrobiota</taxon>
        <taxon>Candidatus Sysuimicrobiia</taxon>
        <taxon>Candidatus Sysuimicrobiales</taxon>
        <taxon>Candidatus Segetimicrobiaceae</taxon>
        <taxon>Candidatus Segetimicrobium</taxon>
    </lineage>
</organism>
<keyword evidence="5 7" id="KW-1133">Transmembrane helix</keyword>